<evidence type="ECO:0000256" key="2">
    <source>
        <dbReference type="SAM" id="Phobius"/>
    </source>
</evidence>
<gene>
    <name evidence="3" type="ORF">J5N97_023808</name>
</gene>
<comment type="caution">
    <text evidence="3">The sequence shown here is derived from an EMBL/GenBank/DDBJ whole genome shotgun (WGS) entry which is preliminary data.</text>
</comment>
<dbReference type="AlphaFoldDB" id="A0A9D5C5I8"/>
<organism evidence="3 4">
    <name type="scientific">Dioscorea zingiberensis</name>
    <dbReference type="NCBI Taxonomy" id="325984"/>
    <lineage>
        <taxon>Eukaryota</taxon>
        <taxon>Viridiplantae</taxon>
        <taxon>Streptophyta</taxon>
        <taxon>Embryophyta</taxon>
        <taxon>Tracheophyta</taxon>
        <taxon>Spermatophyta</taxon>
        <taxon>Magnoliopsida</taxon>
        <taxon>Liliopsida</taxon>
        <taxon>Dioscoreales</taxon>
        <taxon>Dioscoreaceae</taxon>
        <taxon>Dioscorea</taxon>
    </lineage>
</organism>
<dbReference type="Gene3D" id="1.25.40.10">
    <property type="entry name" value="Tetratricopeptide repeat domain"/>
    <property type="match status" value="1"/>
</dbReference>
<name>A0A9D5C5I8_9LILI</name>
<dbReference type="Proteomes" id="UP001085076">
    <property type="component" value="Miscellaneous, Linkage group lg07"/>
</dbReference>
<keyword evidence="4" id="KW-1185">Reference proteome</keyword>
<dbReference type="OrthoDB" id="552664at2759"/>
<feature type="transmembrane region" description="Helical" evidence="2">
    <location>
        <begin position="107"/>
        <end position="129"/>
    </location>
</feature>
<reference evidence="3" key="1">
    <citation type="submission" date="2021-03" db="EMBL/GenBank/DDBJ databases">
        <authorList>
            <person name="Li Z."/>
            <person name="Yang C."/>
        </authorList>
    </citation>
    <scope>NUCLEOTIDE SEQUENCE</scope>
    <source>
        <strain evidence="3">Dzin_1.0</strain>
        <tissue evidence="3">Leaf</tissue>
    </source>
</reference>
<dbReference type="InterPro" id="IPR011990">
    <property type="entry name" value="TPR-like_helical_dom_sf"/>
</dbReference>
<keyword evidence="2" id="KW-1133">Transmembrane helix</keyword>
<dbReference type="SUPFAM" id="SSF48452">
    <property type="entry name" value="TPR-like"/>
    <property type="match status" value="1"/>
</dbReference>
<sequence length="701" mass="77814">METLSWSNLILSPSFSPLYPPLRPNSLRFPASSLRSIRRRKHFTVLCSISASSTDYGGWEDLELPDEHGQLDPVREFMVSIGINDQKHTSLFFLGFASALLVSRIRFSLLVLFPVSVLVFIAGFSAGVVQGGSIRRIGRIADALRVPDERIRDLGSFFGDLDGKMADLRVGLEGFVGQSGVEMGNMEGCLEAVEYVRSSILNAKKDLENSLEMGEVGRKSNQKSSRKRGDFGEIGSQFVQFLGSLFHENGPSVKQSMNGSDGVKGDAASGQMKTMVGRDGIQEKSLHSVLKNSADGSKFDESGELLGRLKKNASCDAKSFKSSPKNDGGFRAAGEGHMLSYDGEVDHLNRRSQFTSRKASYRRMYFQQRAEAEESLSAEESLMHGQLHMAYNGNQQRELNIGKARNLSFREEAVKLKNRSVSVDRMSTDEMEGGHVSSSSTISDDAEFNQLVTEASELIKQARQCFMSQADDERVNATLYRSASLLSTAVAMKPMSLLAVGQLGNTYLLHGELKLKYSRELRTMLARSDDLEGHRLRFKKLDAHVLSRENVASDLIDVCEECEELLIEAGRKYKSALSIDGNDVRALYNWGLALSFRAQLIADIGPEAAFDADKVYLAAIDKFDAMASRDNVFAPDALFRWGMALQHRSHLRAHNSREKMKLLQQAKSLFEDILSAESNNQQVRVALSSCISELNQKGRRW</sequence>
<reference evidence="3" key="2">
    <citation type="journal article" date="2022" name="Hortic Res">
        <title>The genome of Dioscorea zingiberensis sheds light on the biosynthesis, origin and evolution of the medicinally important diosgenin saponins.</title>
        <authorList>
            <person name="Li Y."/>
            <person name="Tan C."/>
            <person name="Li Z."/>
            <person name="Guo J."/>
            <person name="Li S."/>
            <person name="Chen X."/>
            <person name="Wang C."/>
            <person name="Dai X."/>
            <person name="Yang H."/>
            <person name="Song W."/>
            <person name="Hou L."/>
            <person name="Xu J."/>
            <person name="Tong Z."/>
            <person name="Xu A."/>
            <person name="Yuan X."/>
            <person name="Wang W."/>
            <person name="Yang Q."/>
            <person name="Chen L."/>
            <person name="Sun Z."/>
            <person name="Wang K."/>
            <person name="Pan B."/>
            <person name="Chen J."/>
            <person name="Bao Y."/>
            <person name="Liu F."/>
            <person name="Qi X."/>
            <person name="Gang D.R."/>
            <person name="Wen J."/>
            <person name="Li J."/>
        </authorList>
    </citation>
    <scope>NUCLEOTIDE SEQUENCE</scope>
    <source>
        <strain evidence="3">Dzin_1.0</strain>
    </source>
</reference>
<protein>
    <submittedName>
        <fullName evidence="3">Uncharacterized protein</fullName>
    </submittedName>
</protein>
<evidence type="ECO:0000313" key="3">
    <source>
        <dbReference type="EMBL" id="KAJ0966891.1"/>
    </source>
</evidence>
<evidence type="ECO:0000313" key="4">
    <source>
        <dbReference type="Proteomes" id="UP001085076"/>
    </source>
</evidence>
<keyword evidence="2" id="KW-0812">Transmembrane</keyword>
<accession>A0A9D5C5I8</accession>
<evidence type="ECO:0000256" key="1">
    <source>
        <dbReference type="SAM" id="MobiDB-lite"/>
    </source>
</evidence>
<dbReference type="PANTHER" id="PTHR36888">
    <property type="entry name" value="TETRATRICOPEPTIDE-LIKE HELICAL DOMAIN-CONTAINING PROTEIN-RELATED"/>
    <property type="match status" value="1"/>
</dbReference>
<dbReference type="PANTHER" id="PTHR36888:SF2">
    <property type="entry name" value="TETRATRICOPEPTIDE REPEAT (TPR)-LIKE SUPERFAMILY PROTEIN"/>
    <property type="match status" value="1"/>
</dbReference>
<proteinExistence type="predicted"/>
<keyword evidence="2" id="KW-0472">Membrane</keyword>
<dbReference type="EMBL" id="JAGGNH010000007">
    <property type="protein sequence ID" value="KAJ0966891.1"/>
    <property type="molecule type" value="Genomic_DNA"/>
</dbReference>
<feature type="region of interest" description="Disordered" evidence="1">
    <location>
        <begin position="250"/>
        <end position="270"/>
    </location>
</feature>